<comment type="cofactor">
    <cofactor evidence="1">
        <name>pyridoxal 5'-phosphate</name>
        <dbReference type="ChEBI" id="CHEBI:597326"/>
    </cofactor>
</comment>
<proteinExistence type="inferred from homology"/>
<dbReference type="Gene3D" id="1.10.287.1970">
    <property type="match status" value="1"/>
</dbReference>
<accession>A0ABR4J5B2</accession>
<evidence type="ECO:0000313" key="9">
    <source>
        <dbReference type="Proteomes" id="UP001610335"/>
    </source>
</evidence>
<comment type="similarity">
    <text evidence="6">Belongs to the class-I pyridoxal-phosphate-dependent aminotransferase family. Alanine aminotransferase subfamily.</text>
</comment>
<dbReference type="PANTHER" id="PTHR11751">
    <property type="entry name" value="ALANINE AMINOTRANSFERASE"/>
    <property type="match status" value="1"/>
</dbReference>
<gene>
    <name evidence="8" type="ORF">BDW59DRAFT_137373</name>
</gene>
<evidence type="ECO:0000256" key="1">
    <source>
        <dbReference type="ARBA" id="ARBA00001933"/>
    </source>
</evidence>
<dbReference type="Gene3D" id="3.90.1150.10">
    <property type="entry name" value="Aspartate Aminotransferase, domain 1"/>
    <property type="match status" value="1"/>
</dbReference>
<dbReference type="Pfam" id="PF00155">
    <property type="entry name" value="Aminotran_1_2"/>
    <property type="match status" value="1"/>
</dbReference>
<dbReference type="InterPro" id="IPR015422">
    <property type="entry name" value="PyrdxlP-dep_Trfase_small"/>
</dbReference>
<evidence type="ECO:0000256" key="4">
    <source>
        <dbReference type="ARBA" id="ARBA00022679"/>
    </source>
</evidence>
<evidence type="ECO:0000256" key="6">
    <source>
        <dbReference type="ARBA" id="ARBA00025785"/>
    </source>
</evidence>
<organism evidence="8 9">
    <name type="scientific">Aspergillus cavernicola</name>
    <dbReference type="NCBI Taxonomy" id="176166"/>
    <lineage>
        <taxon>Eukaryota</taxon>
        <taxon>Fungi</taxon>
        <taxon>Dikarya</taxon>
        <taxon>Ascomycota</taxon>
        <taxon>Pezizomycotina</taxon>
        <taxon>Eurotiomycetes</taxon>
        <taxon>Eurotiomycetidae</taxon>
        <taxon>Eurotiales</taxon>
        <taxon>Aspergillaceae</taxon>
        <taxon>Aspergillus</taxon>
        <taxon>Aspergillus subgen. Nidulantes</taxon>
    </lineage>
</organism>
<name>A0ABR4J5B2_9EURO</name>
<dbReference type="CDD" id="cd00609">
    <property type="entry name" value="AAT_like"/>
    <property type="match status" value="1"/>
</dbReference>
<dbReference type="GO" id="GO:0008483">
    <property type="term" value="F:transaminase activity"/>
    <property type="evidence" value="ECO:0007669"/>
    <property type="project" value="UniProtKB-KW"/>
</dbReference>
<dbReference type="PANTHER" id="PTHR11751:SF29">
    <property type="entry name" value="ALANINE TRANSAMINASE"/>
    <property type="match status" value="1"/>
</dbReference>
<keyword evidence="5" id="KW-0663">Pyridoxal phosphate</keyword>
<dbReference type="InterPro" id="IPR015421">
    <property type="entry name" value="PyrdxlP-dep_Trfase_major"/>
</dbReference>
<dbReference type="Gene3D" id="3.40.640.10">
    <property type="entry name" value="Type I PLP-dependent aspartate aminotransferase-like (Major domain)"/>
    <property type="match status" value="1"/>
</dbReference>
<dbReference type="Proteomes" id="UP001610335">
    <property type="component" value="Unassembled WGS sequence"/>
</dbReference>
<dbReference type="SUPFAM" id="SSF53383">
    <property type="entry name" value="PLP-dependent transferases"/>
    <property type="match status" value="1"/>
</dbReference>
<dbReference type="InterPro" id="IPR004839">
    <property type="entry name" value="Aminotransferase_I/II_large"/>
</dbReference>
<comment type="subunit">
    <text evidence="2">Homodimer.</text>
</comment>
<evidence type="ECO:0000256" key="5">
    <source>
        <dbReference type="ARBA" id="ARBA00022898"/>
    </source>
</evidence>
<keyword evidence="4" id="KW-0808">Transferase</keyword>
<keyword evidence="3 8" id="KW-0032">Aminotransferase</keyword>
<evidence type="ECO:0000256" key="3">
    <source>
        <dbReference type="ARBA" id="ARBA00022576"/>
    </source>
</evidence>
<evidence type="ECO:0000259" key="7">
    <source>
        <dbReference type="Pfam" id="PF00155"/>
    </source>
</evidence>
<dbReference type="InterPro" id="IPR015424">
    <property type="entry name" value="PyrdxlP-dep_Trfase"/>
</dbReference>
<reference evidence="8 9" key="1">
    <citation type="submission" date="2024-07" db="EMBL/GenBank/DDBJ databases">
        <title>Section-level genome sequencing and comparative genomics of Aspergillus sections Usti and Cavernicolus.</title>
        <authorList>
            <consortium name="Lawrence Berkeley National Laboratory"/>
            <person name="Nybo J.L."/>
            <person name="Vesth T.C."/>
            <person name="Theobald S."/>
            <person name="Frisvad J.C."/>
            <person name="Larsen T.O."/>
            <person name="Kjaerboelling I."/>
            <person name="Rothschild-Mancinelli K."/>
            <person name="Lyhne E.K."/>
            <person name="Kogle M.E."/>
            <person name="Barry K."/>
            <person name="Clum A."/>
            <person name="Na H."/>
            <person name="Ledsgaard L."/>
            <person name="Lin J."/>
            <person name="Lipzen A."/>
            <person name="Kuo A."/>
            <person name="Riley R."/>
            <person name="Mondo S."/>
            <person name="LaButti K."/>
            <person name="Haridas S."/>
            <person name="Pangalinan J."/>
            <person name="Salamov A.A."/>
            <person name="Simmons B.A."/>
            <person name="Magnuson J.K."/>
            <person name="Chen J."/>
            <person name="Drula E."/>
            <person name="Henrissat B."/>
            <person name="Wiebenga A."/>
            <person name="Lubbers R.J."/>
            <person name="Gomes A.C."/>
            <person name="Makela M.R."/>
            <person name="Stajich J."/>
            <person name="Grigoriev I.V."/>
            <person name="Mortensen U.H."/>
            <person name="De vries R.P."/>
            <person name="Baker S.E."/>
            <person name="Andersen M.R."/>
        </authorList>
    </citation>
    <scope>NUCLEOTIDE SEQUENCE [LARGE SCALE GENOMIC DNA]</scope>
    <source>
        <strain evidence="8 9">CBS 600.67</strain>
    </source>
</reference>
<sequence length="499" mass="54942">METRTTLPIASQRALSTTAARCLNIDNINPNIKAAKYAVRGELAVKAEEYRVKLAQGDKSLPFDSVIFANIGNPQQLDQKPITFFRQVLSLLENPLLLKNKEALRTSFGYQDDVIARAEKLLAEVQSVGAYSHSQGAPLIRESVAKFIERRDGYSADPQSLFLTGGASSGVNTLLNVICNGPNAGVLVPIPQYPLYTATLSLLNATCVPYQLEEQKAWGTDLDAMRRSLQQAKAAGTDVRAVVVINPGNPTGASLSADDIKSVLDIAAEEKLVVIADEVYQTNVFVGEFTSFKKRLRELQQEVPAKYDNVELVSLHSVSKGMVGECGHRGGYFELVGFDPLVAAQVYKFISIMLCPPVIGQCLVELMVNPPKEDEPSHELYQKEYNGIREGLHKRALALYEAFQRMEGVECQEPQGSMYLFPTITLPPKAIESAAAEDRAADEFYCLRLLDATGVCVVPGSGFGQKENTFHFRTTFLAPGTDWVERIVKFHSEFMAKHN</sequence>
<evidence type="ECO:0000256" key="2">
    <source>
        <dbReference type="ARBA" id="ARBA00011738"/>
    </source>
</evidence>
<feature type="domain" description="Aminotransferase class I/classII large" evidence="7">
    <location>
        <begin position="113"/>
        <end position="481"/>
    </location>
</feature>
<dbReference type="InterPro" id="IPR045088">
    <property type="entry name" value="ALAT1/2-like"/>
</dbReference>
<evidence type="ECO:0000313" key="8">
    <source>
        <dbReference type="EMBL" id="KAL2835239.1"/>
    </source>
</evidence>
<protein>
    <submittedName>
        <fullName evidence="8">Alanine aminotransferase</fullName>
    </submittedName>
</protein>
<dbReference type="EMBL" id="JBFXLS010000001">
    <property type="protein sequence ID" value="KAL2835239.1"/>
    <property type="molecule type" value="Genomic_DNA"/>
</dbReference>
<keyword evidence="9" id="KW-1185">Reference proteome</keyword>
<comment type="caution">
    <text evidence="8">The sequence shown here is derived from an EMBL/GenBank/DDBJ whole genome shotgun (WGS) entry which is preliminary data.</text>
</comment>